<evidence type="ECO:0000313" key="3">
    <source>
        <dbReference type="EMBL" id="WET63578.1"/>
    </source>
</evidence>
<gene>
    <name evidence="2" type="ORF">GKD59_00155</name>
    <name evidence="3" type="ORF">P2T59_18010</name>
</gene>
<organism evidence="2 4">
    <name type="scientific">Parabacteroides distasonis</name>
    <dbReference type="NCBI Taxonomy" id="823"/>
    <lineage>
        <taxon>Bacteria</taxon>
        <taxon>Pseudomonadati</taxon>
        <taxon>Bacteroidota</taxon>
        <taxon>Bacteroidia</taxon>
        <taxon>Bacteroidales</taxon>
        <taxon>Tannerellaceae</taxon>
        <taxon>Parabacteroides</taxon>
    </lineage>
</organism>
<dbReference type="EMBL" id="CP120353">
    <property type="protein sequence ID" value="WET63578.1"/>
    <property type="molecule type" value="Genomic_DNA"/>
</dbReference>
<dbReference type="InterPro" id="IPR051236">
    <property type="entry name" value="HAT_RTT109-like"/>
</dbReference>
<evidence type="ECO:0000313" key="4">
    <source>
        <dbReference type="Proteomes" id="UP000463337"/>
    </source>
</evidence>
<dbReference type="GO" id="GO:0006629">
    <property type="term" value="P:lipid metabolic process"/>
    <property type="evidence" value="ECO:0007669"/>
    <property type="project" value="InterPro"/>
</dbReference>
<proteinExistence type="predicted"/>
<accession>A0A6I2MVM6</accession>
<protein>
    <recommendedName>
        <fullName evidence="1">Altered inheritance of mitochondria protein 6</fullName>
    </recommendedName>
</protein>
<dbReference type="PANTHER" id="PTHR31571">
    <property type="entry name" value="ALTERED INHERITANCE OF MITOCHONDRIA PROTEIN 6"/>
    <property type="match status" value="1"/>
</dbReference>
<dbReference type="GO" id="GO:0008081">
    <property type="term" value="F:phosphoric diester hydrolase activity"/>
    <property type="evidence" value="ECO:0007669"/>
    <property type="project" value="InterPro"/>
</dbReference>
<sequence>MKQILSLFITSLALCTACTSPKGSDTVQVAETTTEQTIQKASSAIHYNAFSHNDYWRERPLLDALSFRFNCVEADLWLIDGELYVSHDRPEPNPAITFENLYLKPLVARIQANGGKVYPDSDRPFYLMVDCKAQGEEMYKLLKKQMEPYKEYFCSVDNGEYKEGAVLFFLSGDRPKNSLPKENSRFTFLDGQIKDLGQGIPASLAPVISDNYSDFFTWKGEGEMPADQLQKMREIIRKVHDEGKLFRWWGAPDTEQFKRFFIKEGVDLVGADDLNGLYNVLNER</sequence>
<dbReference type="Proteomes" id="UP000463337">
    <property type="component" value="Unassembled WGS sequence"/>
</dbReference>
<name>A0A6I2MVM6_PARDI</name>
<dbReference type="Proteomes" id="UP001221009">
    <property type="component" value="Chromosome"/>
</dbReference>
<dbReference type="InterPro" id="IPR017946">
    <property type="entry name" value="PLC-like_Pdiesterase_TIM-brl"/>
</dbReference>
<dbReference type="EMBL" id="WKLT01000001">
    <property type="protein sequence ID" value="MRY56354.1"/>
    <property type="molecule type" value="Genomic_DNA"/>
</dbReference>
<dbReference type="SUPFAM" id="SSF51695">
    <property type="entry name" value="PLC-like phosphodiesterases"/>
    <property type="match status" value="1"/>
</dbReference>
<dbReference type="PANTHER" id="PTHR31571:SF1">
    <property type="entry name" value="ALTERED INHERITANCE OF MITOCHONDRIA PROTEIN 6"/>
    <property type="match status" value="1"/>
</dbReference>
<reference evidence="2 4" key="1">
    <citation type="journal article" date="2019" name="Nat. Med.">
        <title>A library of human gut bacterial isolates paired with longitudinal multiomics data enables mechanistic microbiome research.</title>
        <authorList>
            <person name="Poyet M."/>
            <person name="Groussin M."/>
            <person name="Gibbons S.M."/>
            <person name="Avila-Pacheco J."/>
            <person name="Jiang X."/>
            <person name="Kearney S.M."/>
            <person name="Perrotta A.R."/>
            <person name="Berdy B."/>
            <person name="Zhao S."/>
            <person name="Lieberman T.D."/>
            <person name="Swanson P.K."/>
            <person name="Smith M."/>
            <person name="Roesemann S."/>
            <person name="Alexander J.E."/>
            <person name="Rich S.A."/>
            <person name="Livny J."/>
            <person name="Vlamakis H."/>
            <person name="Clish C."/>
            <person name="Bullock K."/>
            <person name="Deik A."/>
            <person name="Scott J."/>
            <person name="Pierce K.A."/>
            <person name="Xavier R.J."/>
            <person name="Alm E.J."/>
        </authorList>
    </citation>
    <scope>NUCLEOTIDE SEQUENCE [LARGE SCALE GENOMIC DNA]</scope>
    <source>
        <strain evidence="2 4">BIOML-A41</strain>
    </source>
</reference>
<dbReference type="CDD" id="cd08577">
    <property type="entry name" value="PI-PLCc_GDPD_SF_unchar3"/>
    <property type="match status" value="1"/>
</dbReference>
<reference evidence="3" key="2">
    <citation type="submission" date="2023-03" db="EMBL/GenBank/DDBJ databases">
        <title>Parabacteroides distasonis, a bacteria resistant against UC.</title>
        <authorList>
            <person name="Dai W."/>
        </authorList>
    </citation>
    <scope>NUCLEOTIDE SEQUENCE</scope>
    <source>
        <strain evidence="3">F1-28</strain>
    </source>
</reference>
<dbReference type="InterPro" id="IPR039559">
    <property type="entry name" value="AIM6_PI-PLC-like_dom"/>
</dbReference>
<dbReference type="RefSeq" id="WP_129984507.1">
    <property type="nucleotide sequence ID" value="NZ_CP120353.1"/>
</dbReference>
<evidence type="ECO:0000313" key="2">
    <source>
        <dbReference type="EMBL" id="MRY56354.1"/>
    </source>
</evidence>
<evidence type="ECO:0000256" key="1">
    <source>
        <dbReference type="ARBA" id="ARBA00014286"/>
    </source>
</evidence>
<dbReference type="AlphaFoldDB" id="A0A6I2MVM6"/>